<feature type="modified residue" description="4-aspartylphosphate" evidence="13">
    <location>
        <position position="790"/>
    </location>
</feature>
<dbReference type="SMART" id="SM00091">
    <property type="entry name" value="PAS"/>
    <property type="match status" value="1"/>
</dbReference>
<organism evidence="21 22">
    <name type="scientific">Massilia solisilvae</name>
    <dbReference type="NCBI Taxonomy" id="1811225"/>
    <lineage>
        <taxon>Bacteria</taxon>
        <taxon>Pseudomonadati</taxon>
        <taxon>Pseudomonadota</taxon>
        <taxon>Betaproteobacteria</taxon>
        <taxon>Burkholderiales</taxon>
        <taxon>Oxalobacteraceae</taxon>
        <taxon>Telluria group</taxon>
        <taxon>Massilia</taxon>
    </lineage>
</organism>
<evidence type="ECO:0000256" key="15">
    <source>
        <dbReference type="SAM" id="Phobius"/>
    </source>
</evidence>
<dbReference type="Pfam" id="PF00072">
    <property type="entry name" value="Response_reg"/>
    <property type="match status" value="1"/>
</dbReference>
<dbReference type="InterPro" id="IPR005467">
    <property type="entry name" value="His_kinase_dom"/>
</dbReference>
<dbReference type="PANTHER" id="PTHR45339:SF1">
    <property type="entry name" value="HYBRID SIGNAL TRANSDUCTION HISTIDINE KINASE J"/>
    <property type="match status" value="1"/>
</dbReference>
<dbReference type="CDD" id="cd00082">
    <property type="entry name" value="HisKA"/>
    <property type="match status" value="1"/>
</dbReference>
<keyword evidence="7" id="KW-0547">Nucleotide-binding</keyword>
<dbReference type="EMBL" id="JANUGV010000001">
    <property type="protein sequence ID" value="MCS0607775.1"/>
    <property type="molecule type" value="Genomic_DNA"/>
</dbReference>
<keyword evidence="10" id="KW-0902">Two-component regulatory system</keyword>
<dbReference type="Gene3D" id="1.10.287.130">
    <property type="match status" value="1"/>
</dbReference>
<dbReference type="EC" id="2.7.13.3" evidence="3"/>
<evidence type="ECO:0000259" key="18">
    <source>
        <dbReference type="PROSITE" id="PS50112"/>
    </source>
</evidence>
<evidence type="ECO:0000256" key="8">
    <source>
        <dbReference type="ARBA" id="ARBA00022840"/>
    </source>
</evidence>
<dbReference type="Gene3D" id="3.30.450.20">
    <property type="entry name" value="PAS domain"/>
    <property type="match status" value="1"/>
</dbReference>
<dbReference type="InterPro" id="IPR011006">
    <property type="entry name" value="CheY-like_superfamily"/>
</dbReference>
<dbReference type="InterPro" id="IPR004358">
    <property type="entry name" value="Sig_transdc_His_kin-like_C"/>
</dbReference>
<dbReference type="Pfam" id="PF00512">
    <property type="entry name" value="HisKA"/>
    <property type="match status" value="1"/>
</dbReference>
<dbReference type="Gene3D" id="1.20.120.160">
    <property type="entry name" value="HPT domain"/>
    <property type="match status" value="1"/>
</dbReference>
<dbReference type="InterPro" id="IPR036641">
    <property type="entry name" value="HPT_dom_sf"/>
</dbReference>
<evidence type="ECO:0000256" key="12">
    <source>
        <dbReference type="PROSITE-ProRule" id="PRU00110"/>
    </source>
</evidence>
<keyword evidence="11 15" id="KW-0472">Membrane</keyword>
<gene>
    <name evidence="21" type="ORF">NX773_06320</name>
</gene>
<dbReference type="PROSITE" id="PS50839">
    <property type="entry name" value="CHASE"/>
    <property type="match status" value="1"/>
</dbReference>
<dbReference type="InterPro" id="IPR035965">
    <property type="entry name" value="PAS-like_dom_sf"/>
</dbReference>
<feature type="domain" description="Response regulatory" evidence="17">
    <location>
        <begin position="741"/>
        <end position="857"/>
    </location>
</feature>
<evidence type="ECO:0000259" key="20">
    <source>
        <dbReference type="PROSITE" id="PS50894"/>
    </source>
</evidence>
<comment type="catalytic activity">
    <reaction evidence="1">
        <text>ATP + protein L-histidine = ADP + protein N-phospho-L-histidine.</text>
        <dbReference type="EC" id="2.7.13.3"/>
    </reaction>
</comment>
<dbReference type="SMART" id="SM01079">
    <property type="entry name" value="CHASE"/>
    <property type="match status" value="1"/>
</dbReference>
<evidence type="ECO:0000256" key="10">
    <source>
        <dbReference type="ARBA" id="ARBA00023012"/>
    </source>
</evidence>
<evidence type="ECO:0000256" key="5">
    <source>
        <dbReference type="ARBA" id="ARBA00022553"/>
    </source>
</evidence>
<keyword evidence="5 13" id="KW-0597">Phosphoprotein</keyword>
<evidence type="ECO:0000256" key="7">
    <source>
        <dbReference type="ARBA" id="ARBA00022741"/>
    </source>
</evidence>
<dbReference type="InterPro" id="IPR003594">
    <property type="entry name" value="HATPase_dom"/>
</dbReference>
<evidence type="ECO:0000256" key="4">
    <source>
        <dbReference type="ARBA" id="ARBA00022475"/>
    </source>
</evidence>
<dbReference type="PROSITE" id="PS50110">
    <property type="entry name" value="RESPONSE_REGULATORY"/>
    <property type="match status" value="1"/>
</dbReference>
<dbReference type="RefSeq" id="WP_258855473.1">
    <property type="nucleotide sequence ID" value="NZ_JANUGV010000001.1"/>
</dbReference>
<feature type="domain" description="HPt" evidence="20">
    <location>
        <begin position="895"/>
        <end position="988"/>
    </location>
</feature>
<evidence type="ECO:0000256" key="1">
    <source>
        <dbReference type="ARBA" id="ARBA00000085"/>
    </source>
</evidence>
<reference evidence="21 22" key="1">
    <citation type="submission" date="2022-08" db="EMBL/GenBank/DDBJ databases">
        <title>Reclassification of Massilia species as members of the genera Telluria, Duganella, Pseudoduganella, Mokoshia gen. nov. and Zemynaea gen. nov. using orthogonal and non-orthogonal genome-based approaches.</title>
        <authorList>
            <person name="Bowman J.P."/>
        </authorList>
    </citation>
    <scope>NUCLEOTIDE SEQUENCE [LARGE SCALE GENOMIC DNA]</scope>
    <source>
        <strain evidence="21 22">JCM 31607</strain>
    </source>
</reference>
<evidence type="ECO:0000259" key="16">
    <source>
        <dbReference type="PROSITE" id="PS50109"/>
    </source>
</evidence>
<dbReference type="SMART" id="SM00387">
    <property type="entry name" value="HATPase_c"/>
    <property type="match status" value="1"/>
</dbReference>
<dbReference type="Pfam" id="PF03924">
    <property type="entry name" value="CHASE"/>
    <property type="match status" value="1"/>
</dbReference>
<dbReference type="InterPro" id="IPR001789">
    <property type="entry name" value="Sig_transdc_resp-reg_receiver"/>
</dbReference>
<dbReference type="Pfam" id="PF02518">
    <property type="entry name" value="HATPase_c"/>
    <property type="match status" value="1"/>
</dbReference>
<dbReference type="Proteomes" id="UP001205861">
    <property type="component" value="Unassembled WGS sequence"/>
</dbReference>
<keyword evidence="4" id="KW-1003">Cell membrane</keyword>
<keyword evidence="8" id="KW-0067">ATP-binding</keyword>
<dbReference type="Pfam" id="PF08448">
    <property type="entry name" value="PAS_4"/>
    <property type="match status" value="1"/>
</dbReference>
<proteinExistence type="predicted"/>
<comment type="caution">
    <text evidence="21">The sequence shown here is derived from an EMBL/GenBank/DDBJ whole genome shotgun (WGS) entry which is preliminary data.</text>
</comment>
<evidence type="ECO:0000256" key="11">
    <source>
        <dbReference type="ARBA" id="ARBA00023136"/>
    </source>
</evidence>
<dbReference type="CDD" id="cd00130">
    <property type="entry name" value="PAS"/>
    <property type="match status" value="1"/>
</dbReference>
<keyword evidence="6 15" id="KW-0812">Transmembrane</keyword>
<dbReference type="SUPFAM" id="SSF47226">
    <property type="entry name" value="Histidine-containing phosphotransfer domain, HPT domain"/>
    <property type="match status" value="1"/>
</dbReference>
<feature type="transmembrane region" description="Helical" evidence="15">
    <location>
        <begin position="20"/>
        <end position="40"/>
    </location>
</feature>
<dbReference type="SUPFAM" id="SSF55874">
    <property type="entry name" value="ATPase domain of HSP90 chaperone/DNA topoisomerase II/histidine kinase"/>
    <property type="match status" value="1"/>
</dbReference>
<evidence type="ECO:0000259" key="17">
    <source>
        <dbReference type="PROSITE" id="PS50110"/>
    </source>
</evidence>
<name>A0ABT2BH42_9BURK</name>
<evidence type="ECO:0000256" key="13">
    <source>
        <dbReference type="PROSITE-ProRule" id="PRU00169"/>
    </source>
</evidence>
<dbReference type="Gene3D" id="3.30.565.10">
    <property type="entry name" value="Histidine kinase-like ATPase, C-terminal domain"/>
    <property type="match status" value="1"/>
</dbReference>
<dbReference type="InterPro" id="IPR036890">
    <property type="entry name" value="HATPase_C_sf"/>
</dbReference>
<dbReference type="PRINTS" id="PR00344">
    <property type="entry name" value="BCTRLSENSOR"/>
</dbReference>
<dbReference type="InterPro" id="IPR042240">
    <property type="entry name" value="CHASE_sf"/>
</dbReference>
<dbReference type="CDD" id="cd17546">
    <property type="entry name" value="REC_hyHK_CKI1_RcsC-like"/>
    <property type="match status" value="1"/>
</dbReference>
<feature type="domain" description="Histidine kinase" evidence="16">
    <location>
        <begin position="497"/>
        <end position="718"/>
    </location>
</feature>
<dbReference type="PROSITE" id="PS50109">
    <property type="entry name" value="HIS_KIN"/>
    <property type="match status" value="1"/>
</dbReference>
<dbReference type="InterPro" id="IPR008207">
    <property type="entry name" value="Sig_transdc_His_kin_Hpt_dom"/>
</dbReference>
<dbReference type="InterPro" id="IPR013656">
    <property type="entry name" value="PAS_4"/>
</dbReference>
<dbReference type="Pfam" id="PF01627">
    <property type="entry name" value="Hpt"/>
    <property type="match status" value="1"/>
</dbReference>
<comment type="subcellular location">
    <subcellularLocation>
        <location evidence="2">Cell membrane</location>
        <topology evidence="2">Multi-pass membrane protein</topology>
    </subcellularLocation>
</comment>
<evidence type="ECO:0000256" key="14">
    <source>
        <dbReference type="SAM" id="MobiDB-lite"/>
    </source>
</evidence>
<dbReference type="SMART" id="SM00448">
    <property type="entry name" value="REC"/>
    <property type="match status" value="1"/>
</dbReference>
<feature type="transmembrane region" description="Helical" evidence="15">
    <location>
        <begin position="332"/>
        <end position="354"/>
    </location>
</feature>
<protein>
    <recommendedName>
        <fullName evidence="3">histidine kinase</fullName>
        <ecNumber evidence="3">2.7.13.3</ecNumber>
    </recommendedName>
</protein>
<dbReference type="PROSITE" id="PS50112">
    <property type="entry name" value="PAS"/>
    <property type="match status" value="1"/>
</dbReference>
<evidence type="ECO:0000256" key="3">
    <source>
        <dbReference type="ARBA" id="ARBA00012438"/>
    </source>
</evidence>
<dbReference type="Gene3D" id="3.30.450.350">
    <property type="entry name" value="CHASE domain"/>
    <property type="match status" value="1"/>
</dbReference>
<dbReference type="Gene3D" id="3.40.50.2300">
    <property type="match status" value="1"/>
</dbReference>
<dbReference type="CDD" id="cd16922">
    <property type="entry name" value="HATPase_EvgS-ArcB-TorS-like"/>
    <property type="match status" value="1"/>
</dbReference>
<feature type="modified residue" description="Phosphohistidine" evidence="12">
    <location>
        <position position="934"/>
    </location>
</feature>
<dbReference type="InterPro" id="IPR003661">
    <property type="entry name" value="HisK_dim/P_dom"/>
</dbReference>
<keyword evidence="22" id="KW-1185">Reference proteome</keyword>
<evidence type="ECO:0000259" key="19">
    <source>
        <dbReference type="PROSITE" id="PS50839"/>
    </source>
</evidence>
<dbReference type="SMART" id="SM00388">
    <property type="entry name" value="HisKA"/>
    <property type="match status" value="1"/>
</dbReference>
<dbReference type="PANTHER" id="PTHR45339">
    <property type="entry name" value="HYBRID SIGNAL TRANSDUCTION HISTIDINE KINASE J"/>
    <property type="match status" value="1"/>
</dbReference>
<dbReference type="NCBIfam" id="TIGR00229">
    <property type="entry name" value="sensory_box"/>
    <property type="match status" value="1"/>
</dbReference>
<dbReference type="InterPro" id="IPR006189">
    <property type="entry name" value="CHASE_dom"/>
</dbReference>
<dbReference type="CDD" id="cd00088">
    <property type="entry name" value="HPT"/>
    <property type="match status" value="1"/>
</dbReference>
<feature type="region of interest" description="Disordered" evidence="14">
    <location>
        <begin position="856"/>
        <end position="881"/>
    </location>
</feature>
<feature type="domain" description="PAS" evidence="18">
    <location>
        <begin position="362"/>
        <end position="406"/>
    </location>
</feature>
<evidence type="ECO:0000313" key="21">
    <source>
        <dbReference type="EMBL" id="MCS0607775.1"/>
    </source>
</evidence>
<dbReference type="SUPFAM" id="SSF55785">
    <property type="entry name" value="PYP-like sensor domain (PAS domain)"/>
    <property type="match status" value="1"/>
</dbReference>
<keyword evidence="9 15" id="KW-1133">Transmembrane helix</keyword>
<dbReference type="InterPro" id="IPR000014">
    <property type="entry name" value="PAS"/>
</dbReference>
<evidence type="ECO:0000256" key="6">
    <source>
        <dbReference type="ARBA" id="ARBA00022692"/>
    </source>
</evidence>
<dbReference type="SUPFAM" id="SSF47384">
    <property type="entry name" value="Homodimeric domain of signal transducing histidine kinase"/>
    <property type="match status" value="1"/>
</dbReference>
<dbReference type="InterPro" id="IPR036097">
    <property type="entry name" value="HisK_dim/P_sf"/>
</dbReference>
<evidence type="ECO:0000313" key="22">
    <source>
        <dbReference type="Proteomes" id="UP001205861"/>
    </source>
</evidence>
<feature type="domain" description="CHASE" evidence="19">
    <location>
        <begin position="84"/>
        <end position="256"/>
    </location>
</feature>
<dbReference type="SUPFAM" id="SSF52172">
    <property type="entry name" value="CheY-like"/>
    <property type="match status" value="1"/>
</dbReference>
<evidence type="ECO:0000256" key="9">
    <source>
        <dbReference type="ARBA" id="ARBA00022989"/>
    </source>
</evidence>
<dbReference type="SMART" id="SM00073">
    <property type="entry name" value="HPT"/>
    <property type="match status" value="1"/>
</dbReference>
<accession>A0ABT2BH42</accession>
<dbReference type="PROSITE" id="PS50894">
    <property type="entry name" value="HPT"/>
    <property type="match status" value="1"/>
</dbReference>
<evidence type="ECO:0000256" key="2">
    <source>
        <dbReference type="ARBA" id="ARBA00004651"/>
    </source>
</evidence>
<sequence>MTPSITRSLQPAPANPASRLRLWAGGVALSLLVGGLLYLLTARELEQDAQSRFEVAAHDAQQRLASAVQSCTGVVRGLAALFEAGDEVTRVEFSRYVASLDLPHSLPALEAVSWAPWVPDARRDAFVASVRADRSIDPRGYPDFDIKPPGRRQGYAVITYMEPLEPYREKFGNDIAANPAVLRALEESRDGGGISATSQPLQVSRPTPHIALGMRMPVYAGGEVPSTVQARRARYMGSAGVSFSVPALVERALEGYGPQVLALALYSAGPAKPAGPLGIARGDRLLYRSPAGPAGERFETVLPVDYNGILWKASFSALKTDMYAGFDRRVPWLALAAGFVATLLVYGLFVKLYWTGRGALAQRALLDTVLDNLDAYVYMKDRERRYRYVNAKAAAAFGRNAEQVPGMRDRDLMPAGQADRLWARDEAVFAHRRRVAEQIEFVHHDGSVHQLWSVRVPMVADGQVAAVLGVATDVTELHQLKAQADAANRAKSEFLSNMSHEIRTPMNSIIGMTHLARQAALEPRLRDYLDKIRHSGQHLLGIINHLLDFSKIEAGKLELEELDVSLDQLMRNVGGQLEEAAAAKGLQLRFDVAPDLQRTLRGDPLRLEQVLLNFTGNAIKFSEAGVVRVSASSLAREDGHTLVRFEVRDQGIGIDPAELGKLFSPFHQADTSTTRRHGGTGLGLVISKQLAELMGGSVGVDSVPGQGSTFWFTARLADAGDAAAGPAQDCERLPTAIAGTRILLVEDNVFSQQVGRELLELAGARVMVAANGSEALDMLACAPFDCVLMDLQMPVMDGIEATRRIRADAALRDTVVIAMTANASLEDRARCLAAGMNDFVTKPVAPEQLAETVARSLGRRGQAAPAPPASPSREKPAASPGLLDTTSLAAALGGDRDKMRKFAFLFLDSAREGMAEIDVALASGDLERAAAAAHRIKSSARTVGANSFALVCADLEAQRERGALAQARALAARLRGLHARLERQIGAELGARATDTR</sequence>